<dbReference type="PATRIC" id="fig|505345.8.peg.2007"/>
<gene>
    <name evidence="2" type="ORF">QV07_09865</name>
</gene>
<evidence type="ECO:0000256" key="1">
    <source>
        <dbReference type="SAM" id="MobiDB-lite"/>
    </source>
</evidence>
<reference evidence="2 3" key="1">
    <citation type="submission" date="2014-11" db="EMBL/GenBank/DDBJ databases">
        <title>Pan-genome of Gallibacterium spp.</title>
        <authorList>
            <person name="Kudirkiene E."/>
            <person name="Bojesen A.M."/>
        </authorList>
    </citation>
    <scope>NUCLEOTIDE SEQUENCE [LARGE SCALE GENOMIC DNA]</scope>
    <source>
        <strain evidence="2 3">F298</strain>
    </source>
</reference>
<dbReference type="EMBL" id="JTJS01000132">
    <property type="protein sequence ID" value="OBX04946.1"/>
    <property type="molecule type" value="Genomic_DNA"/>
</dbReference>
<accession>A0A1A7PT86</accession>
<feature type="region of interest" description="Disordered" evidence="1">
    <location>
        <begin position="217"/>
        <end position="248"/>
    </location>
</feature>
<name>A0A1A7PT86_9PAST</name>
<feature type="compositionally biased region" description="Polar residues" evidence="1">
    <location>
        <begin position="236"/>
        <end position="248"/>
    </location>
</feature>
<dbReference type="Proteomes" id="UP000243168">
    <property type="component" value="Unassembled WGS sequence"/>
</dbReference>
<comment type="caution">
    <text evidence="2">The sequence shown here is derived from an EMBL/GenBank/DDBJ whole genome shotgun (WGS) entry which is preliminary data.</text>
</comment>
<dbReference type="InterPro" id="IPR047749">
    <property type="entry name" value="STY4528-like"/>
</dbReference>
<feature type="compositionally biased region" description="Basic and acidic residues" evidence="1">
    <location>
        <begin position="218"/>
        <end position="235"/>
    </location>
</feature>
<evidence type="ECO:0000313" key="3">
    <source>
        <dbReference type="Proteomes" id="UP000243168"/>
    </source>
</evidence>
<dbReference type="RefSeq" id="WP_082987572.1">
    <property type="nucleotide sequence ID" value="NZ_JTJS01000132.1"/>
</dbReference>
<dbReference type="NCBIfam" id="NF040582">
    <property type="entry name" value="STY4528_fam"/>
    <property type="match status" value="1"/>
</dbReference>
<dbReference type="AlphaFoldDB" id="A0A1A7PT86"/>
<evidence type="ECO:0000313" key="2">
    <source>
        <dbReference type="EMBL" id="OBX04946.1"/>
    </source>
</evidence>
<organism evidence="2 3">
    <name type="scientific">Gallibacterium genomosp. 3</name>
    <dbReference type="NCBI Taxonomy" id="505345"/>
    <lineage>
        <taxon>Bacteria</taxon>
        <taxon>Pseudomonadati</taxon>
        <taxon>Pseudomonadota</taxon>
        <taxon>Gammaproteobacteria</taxon>
        <taxon>Pasteurellales</taxon>
        <taxon>Pasteurellaceae</taxon>
        <taxon>Gallibacterium</taxon>
    </lineage>
</organism>
<sequence>MTDNNAGLFYFGNAHETVPIRLLQDRYLTVRAKYTWQMIRYHAKAFTGNLFPSYEKLQDLLSDKLYLHEKVSRKIVSQTLLLLRLTRWLTLCDTKRDKQGRILGNIYIIHDEPMSVTDVIHFDTHYFDLLSEATKHNDKIVKSVALHIMEELQSDDNNAHFVSHYTLMQKRFNEHQQSILKSNRNIPQTAQIMQELLTQNNEMELNKQNKNLQSSIKELSENQEKRLSSNRELSKKSQSSIRELSENDANLQSSIKELSNNQDNLDDFCTELSKNHLVPQLSTSNSTSNINTKYSTSTTQLNFKSIELTSLEKNTIITLAKQLNLSSELIQDVLNEADYRIQQGSIQKPLNYICGLLHKAHKGAFNQYIDKFKDKLSEITKQPSRQPNTLNTPILTKQRNAEDRAKILSFAKELASQLTV</sequence>
<protein>
    <submittedName>
        <fullName evidence="2">Uncharacterized protein</fullName>
    </submittedName>
</protein>
<proteinExistence type="predicted"/>